<evidence type="ECO:0000313" key="3">
    <source>
        <dbReference type="Proteomes" id="UP000076871"/>
    </source>
</evidence>
<dbReference type="InParanoid" id="A0A165CS43"/>
<evidence type="ECO:0000256" key="1">
    <source>
        <dbReference type="SAM" id="MobiDB-lite"/>
    </source>
</evidence>
<sequence>MVIPRTRHRSQSPDRRERAYHLGVPPNHLHPSASASGLGVSSLGSSGISPFPGHNAGGNAVGAPGPLPAPGQVPTYEMFNGTLTTSVAPSRASHVNRSEVINIFHILF</sequence>
<feature type="region of interest" description="Disordered" evidence="1">
    <location>
        <begin position="1"/>
        <end position="73"/>
    </location>
</feature>
<feature type="compositionally biased region" description="Low complexity" evidence="1">
    <location>
        <begin position="32"/>
        <end position="54"/>
    </location>
</feature>
<evidence type="ECO:0000313" key="2">
    <source>
        <dbReference type="EMBL" id="KZT03342.1"/>
    </source>
</evidence>
<feature type="compositionally biased region" description="Basic residues" evidence="1">
    <location>
        <begin position="1"/>
        <end position="10"/>
    </location>
</feature>
<name>A0A165CS43_9APHY</name>
<dbReference type="GeneID" id="63830021"/>
<dbReference type="AlphaFoldDB" id="A0A165CS43"/>
<organism evidence="2 3">
    <name type="scientific">Laetiporus sulphureus 93-53</name>
    <dbReference type="NCBI Taxonomy" id="1314785"/>
    <lineage>
        <taxon>Eukaryota</taxon>
        <taxon>Fungi</taxon>
        <taxon>Dikarya</taxon>
        <taxon>Basidiomycota</taxon>
        <taxon>Agaricomycotina</taxon>
        <taxon>Agaricomycetes</taxon>
        <taxon>Polyporales</taxon>
        <taxon>Laetiporus</taxon>
    </lineage>
</organism>
<dbReference type="Proteomes" id="UP000076871">
    <property type="component" value="Unassembled WGS sequence"/>
</dbReference>
<reference evidence="2 3" key="1">
    <citation type="journal article" date="2016" name="Mol. Biol. Evol.">
        <title>Comparative Genomics of Early-Diverging Mushroom-Forming Fungi Provides Insights into the Origins of Lignocellulose Decay Capabilities.</title>
        <authorList>
            <person name="Nagy L.G."/>
            <person name="Riley R."/>
            <person name="Tritt A."/>
            <person name="Adam C."/>
            <person name="Daum C."/>
            <person name="Floudas D."/>
            <person name="Sun H."/>
            <person name="Yadav J.S."/>
            <person name="Pangilinan J."/>
            <person name="Larsson K.H."/>
            <person name="Matsuura K."/>
            <person name="Barry K."/>
            <person name="Labutti K."/>
            <person name="Kuo R."/>
            <person name="Ohm R.A."/>
            <person name="Bhattacharya S.S."/>
            <person name="Shirouzu T."/>
            <person name="Yoshinaga Y."/>
            <person name="Martin F.M."/>
            <person name="Grigoriev I.V."/>
            <person name="Hibbett D.S."/>
        </authorList>
    </citation>
    <scope>NUCLEOTIDE SEQUENCE [LARGE SCALE GENOMIC DNA]</scope>
    <source>
        <strain evidence="2 3">93-53</strain>
    </source>
</reference>
<gene>
    <name evidence="2" type="ORF">LAESUDRAFT_761926</name>
</gene>
<feature type="compositionally biased region" description="Basic and acidic residues" evidence="1">
    <location>
        <begin position="11"/>
        <end position="20"/>
    </location>
</feature>
<dbReference type="EMBL" id="KV427644">
    <property type="protein sequence ID" value="KZT03342.1"/>
    <property type="molecule type" value="Genomic_DNA"/>
</dbReference>
<accession>A0A165CS43</accession>
<keyword evidence="3" id="KW-1185">Reference proteome</keyword>
<protein>
    <submittedName>
        <fullName evidence="2">Uncharacterized protein</fullName>
    </submittedName>
</protein>
<dbReference type="RefSeq" id="XP_040761082.1">
    <property type="nucleotide sequence ID" value="XM_040912993.1"/>
</dbReference>
<proteinExistence type="predicted"/>